<dbReference type="EC" id="2.7.4.3" evidence="1"/>
<organism evidence="1 2">
    <name type="scientific">Neophaeococcomyces mojaviensis</name>
    <dbReference type="NCBI Taxonomy" id="3383035"/>
    <lineage>
        <taxon>Eukaryota</taxon>
        <taxon>Fungi</taxon>
        <taxon>Dikarya</taxon>
        <taxon>Ascomycota</taxon>
        <taxon>Pezizomycotina</taxon>
        <taxon>Eurotiomycetes</taxon>
        <taxon>Chaetothyriomycetidae</taxon>
        <taxon>Chaetothyriales</taxon>
        <taxon>Chaetothyriales incertae sedis</taxon>
        <taxon>Neophaeococcomyces</taxon>
    </lineage>
</organism>
<name>A0ACC2ZXY2_9EURO</name>
<keyword evidence="2" id="KW-1185">Reference proteome</keyword>
<gene>
    <name evidence="1" type="primary">FAP7</name>
    <name evidence="1" type="ORF">H2198_008234</name>
</gene>
<evidence type="ECO:0000313" key="1">
    <source>
        <dbReference type="EMBL" id="KAJ9652521.1"/>
    </source>
</evidence>
<accession>A0ACC2ZXY2</accession>
<reference evidence="1" key="1">
    <citation type="submission" date="2022-10" db="EMBL/GenBank/DDBJ databases">
        <title>Culturing micro-colonial fungi from biological soil crusts in the Mojave desert and describing Neophaeococcomyces mojavensis, and introducing the new genera and species Taxawa tesnikishii.</title>
        <authorList>
            <person name="Kurbessoian T."/>
            <person name="Stajich J.E."/>
        </authorList>
    </citation>
    <scope>NUCLEOTIDE SEQUENCE</scope>
    <source>
        <strain evidence="1">JES_112</strain>
    </source>
</reference>
<comment type="caution">
    <text evidence="1">The sequence shown here is derived from an EMBL/GenBank/DDBJ whole genome shotgun (WGS) entry which is preliminary data.</text>
</comment>
<evidence type="ECO:0000313" key="2">
    <source>
        <dbReference type="Proteomes" id="UP001172386"/>
    </source>
</evidence>
<proteinExistence type="predicted"/>
<dbReference type="Proteomes" id="UP001172386">
    <property type="component" value="Unassembled WGS sequence"/>
</dbReference>
<sequence length="211" mass="23846">MRKFPNIIITGTPGVGKTTTATQLIELAETESASFSEKIPLKHLSINKIAKQHNFYESYDSELQTHVIDEEKLLDHIEDVIADGAGDGGWVIDWHVCDVFPERWVDLVVVLRCEDTQVFYERLTTSKNADGESRGYEGKKLEENVDAEIFGTVAEEAREAWPEQGQVVELKSVQAEDVEENCERIWEWCKQWVKNNAEKQSGEEEGDGGGD</sequence>
<dbReference type="EMBL" id="JAPDRQ010000195">
    <property type="protein sequence ID" value="KAJ9652521.1"/>
    <property type="molecule type" value="Genomic_DNA"/>
</dbReference>
<protein>
    <submittedName>
        <fullName evidence="1">Factor activating pos9</fullName>
        <ecNumber evidence="1">2.7.4.3</ecNumber>
    </submittedName>
</protein>
<keyword evidence="1" id="KW-0808">Transferase</keyword>